<organism evidence="4 5">
    <name type="scientific">Dorea hominis</name>
    <dbReference type="NCBI Taxonomy" id="2763040"/>
    <lineage>
        <taxon>Bacteria</taxon>
        <taxon>Bacillati</taxon>
        <taxon>Bacillota</taxon>
        <taxon>Clostridia</taxon>
        <taxon>Lachnospirales</taxon>
        <taxon>Lachnospiraceae</taxon>
        <taxon>Dorea</taxon>
    </lineage>
</organism>
<dbReference type="EMBL" id="JACOOY010000004">
    <property type="protein sequence ID" value="MBC5664434.1"/>
    <property type="molecule type" value="Genomic_DNA"/>
</dbReference>
<dbReference type="Proteomes" id="UP000647235">
    <property type="component" value="Unassembled WGS sequence"/>
</dbReference>
<evidence type="ECO:0000259" key="3">
    <source>
        <dbReference type="Pfam" id="PF02368"/>
    </source>
</evidence>
<comment type="caution">
    <text evidence="4">The sequence shown here is derived from an EMBL/GenBank/DDBJ whole genome shotgun (WGS) entry which is preliminary data.</text>
</comment>
<evidence type="ECO:0000259" key="2">
    <source>
        <dbReference type="Pfam" id="PF00188"/>
    </source>
</evidence>
<dbReference type="Pfam" id="PF00188">
    <property type="entry name" value="CAP"/>
    <property type="match status" value="1"/>
</dbReference>
<evidence type="ECO:0000313" key="5">
    <source>
        <dbReference type="Proteomes" id="UP000647235"/>
    </source>
</evidence>
<protein>
    <submittedName>
        <fullName evidence="4">Ig-like domain-containing protein</fullName>
    </submittedName>
</protein>
<dbReference type="Gene3D" id="3.40.33.10">
    <property type="entry name" value="CAP"/>
    <property type="match status" value="1"/>
</dbReference>
<dbReference type="RefSeq" id="WP_186855457.1">
    <property type="nucleotide sequence ID" value="NZ_JACOOY010000004.1"/>
</dbReference>
<proteinExistence type="predicted"/>
<keyword evidence="1" id="KW-0732">Signal</keyword>
<dbReference type="Pfam" id="PF02368">
    <property type="entry name" value="Big_2"/>
    <property type="match status" value="1"/>
</dbReference>
<gene>
    <name evidence="4" type="ORF">H8S07_03925</name>
</gene>
<accession>A0ABR7ESW0</accession>
<evidence type="ECO:0000313" key="4">
    <source>
        <dbReference type="EMBL" id="MBC5664434.1"/>
    </source>
</evidence>
<dbReference type="InterPro" id="IPR003343">
    <property type="entry name" value="Big_2"/>
</dbReference>
<dbReference type="SUPFAM" id="SSF55797">
    <property type="entry name" value="PR-1-like"/>
    <property type="match status" value="1"/>
</dbReference>
<sequence>MKNKWFKRLACAALSAALVVELACFAGPTTSYAKAPSTGKISLTVTQDYKQAQAILKYVNKYRKKKHLKALKLDKDLTKAAITRGAELNIYTPQTSPHRRPNGKLTKTLNKRICYEDCLEIGGSYYMEPSDFGASGSITSAKAVVDSWIASPPHRKGLLLSKAKCAGIAATYTTTEYDYITSVTYSIEFSNTKVKKVEKSKSKVKYTKNVDTKNEYLKKKYFSMRSSVDQLYNENPSMRLYTDYNSPYMYARPILNPSSFTWTSSNKDIATVNKNGIVKKGSKTGKVKITAKLKTGTKVSFSKTLTVK</sequence>
<feature type="signal peptide" evidence="1">
    <location>
        <begin position="1"/>
        <end position="26"/>
    </location>
</feature>
<reference evidence="4 5" key="1">
    <citation type="submission" date="2020-08" db="EMBL/GenBank/DDBJ databases">
        <title>Genome public.</title>
        <authorList>
            <person name="Liu C."/>
            <person name="Sun Q."/>
        </authorList>
    </citation>
    <scope>NUCLEOTIDE SEQUENCE [LARGE SCALE GENOMIC DNA]</scope>
    <source>
        <strain evidence="4 5">NSJ-36</strain>
    </source>
</reference>
<keyword evidence="5" id="KW-1185">Reference proteome</keyword>
<dbReference type="InterPro" id="IPR008964">
    <property type="entry name" value="Invasin/intimin_cell_adhesion"/>
</dbReference>
<dbReference type="Gene3D" id="2.60.40.1080">
    <property type="match status" value="1"/>
</dbReference>
<evidence type="ECO:0000256" key="1">
    <source>
        <dbReference type="SAM" id="SignalP"/>
    </source>
</evidence>
<dbReference type="InterPro" id="IPR035940">
    <property type="entry name" value="CAP_sf"/>
</dbReference>
<name>A0ABR7ESW0_9FIRM</name>
<dbReference type="SUPFAM" id="SSF49373">
    <property type="entry name" value="Invasin/intimin cell-adhesion fragments"/>
    <property type="match status" value="1"/>
</dbReference>
<feature type="chain" id="PRO_5047091387" evidence="1">
    <location>
        <begin position="27"/>
        <end position="308"/>
    </location>
</feature>
<dbReference type="InterPro" id="IPR014044">
    <property type="entry name" value="CAP_dom"/>
</dbReference>
<feature type="domain" description="BIG2" evidence="3">
    <location>
        <begin position="258"/>
        <end position="298"/>
    </location>
</feature>
<feature type="domain" description="SCP" evidence="2">
    <location>
        <begin position="56"/>
        <end position="182"/>
    </location>
</feature>